<evidence type="ECO:0000259" key="9">
    <source>
        <dbReference type="SMART" id="SM00790"/>
    </source>
</evidence>
<dbReference type="InterPro" id="IPR013983">
    <property type="entry name" value="Ald_Fedxn_OxRdtase_N"/>
</dbReference>
<dbReference type="InterPro" id="IPR001203">
    <property type="entry name" value="OxRdtase_Ald_Fedxn_C"/>
</dbReference>
<dbReference type="SUPFAM" id="SSF56228">
    <property type="entry name" value="Aldehyde ferredoxin oxidoreductase, N-terminal domain"/>
    <property type="match status" value="1"/>
</dbReference>
<evidence type="ECO:0000256" key="6">
    <source>
        <dbReference type="ARBA" id="ARBA00023004"/>
    </source>
</evidence>
<dbReference type="PANTHER" id="PTHR30038:SF7">
    <property type="entry name" value="TUNGSTEN-CONTAINING GLYCERALDEHYDE-3-PHOSPHATE:FERREDOXIN OXIDOREDUCTASE"/>
    <property type="match status" value="1"/>
</dbReference>
<dbReference type="Proteomes" id="UP000184076">
    <property type="component" value="Unassembled WGS sequence"/>
</dbReference>
<comment type="cofactor">
    <cofactor evidence="1">
        <name>[4Fe-4S] cluster</name>
        <dbReference type="ChEBI" id="CHEBI:49883"/>
    </cofactor>
</comment>
<dbReference type="Pfam" id="PF01314">
    <property type="entry name" value="AFOR_C"/>
    <property type="match status" value="1"/>
</dbReference>
<accession>A0A1M5GN92</accession>
<dbReference type="STRING" id="1121391.SAMN02745206_03173"/>
<dbReference type="AlphaFoldDB" id="A0A1M5GN92"/>
<dbReference type="GO" id="GO:0016625">
    <property type="term" value="F:oxidoreductase activity, acting on the aldehyde or oxo group of donors, iron-sulfur protein as acceptor"/>
    <property type="evidence" value="ECO:0007669"/>
    <property type="project" value="InterPro"/>
</dbReference>
<dbReference type="SMART" id="SM00790">
    <property type="entry name" value="AFOR_N"/>
    <property type="match status" value="1"/>
</dbReference>
<name>A0A1M5GN92_9BACT</name>
<keyword evidence="11" id="KW-1185">Reference proteome</keyword>
<dbReference type="Gene3D" id="1.10.569.10">
    <property type="entry name" value="Aldehyde Ferredoxin Oxidoreductase Protein, subunit A, domain 2"/>
    <property type="match status" value="1"/>
</dbReference>
<keyword evidence="4" id="KW-0479">Metal-binding</keyword>
<evidence type="ECO:0000313" key="10">
    <source>
        <dbReference type="EMBL" id="SHG04982.1"/>
    </source>
</evidence>
<protein>
    <submittedName>
        <fullName evidence="10">Aldehyde:ferredoxin oxidoreductase</fullName>
    </submittedName>
</protein>
<dbReference type="GO" id="GO:0009055">
    <property type="term" value="F:electron transfer activity"/>
    <property type="evidence" value="ECO:0007669"/>
    <property type="project" value="InterPro"/>
</dbReference>
<evidence type="ECO:0000256" key="4">
    <source>
        <dbReference type="ARBA" id="ARBA00022723"/>
    </source>
</evidence>
<reference evidence="11" key="1">
    <citation type="submission" date="2016-11" db="EMBL/GenBank/DDBJ databases">
        <authorList>
            <person name="Varghese N."/>
            <person name="Submissions S."/>
        </authorList>
    </citation>
    <scope>NUCLEOTIDE SEQUENCE [LARGE SCALE GENOMIC DNA]</scope>
    <source>
        <strain evidence="11">DSM 9756</strain>
    </source>
</reference>
<keyword evidence="6" id="KW-0408">Iron</keyword>
<dbReference type="PANTHER" id="PTHR30038">
    <property type="entry name" value="ALDEHYDE FERREDOXIN OXIDOREDUCTASE"/>
    <property type="match status" value="1"/>
</dbReference>
<dbReference type="EMBL" id="FQVB01000038">
    <property type="protein sequence ID" value="SHG04982.1"/>
    <property type="molecule type" value="Genomic_DNA"/>
</dbReference>
<dbReference type="Pfam" id="PF02730">
    <property type="entry name" value="AFOR_N"/>
    <property type="match status" value="1"/>
</dbReference>
<evidence type="ECO:0000256" key="1">
    <source>
        <dbReference type="ARBA" id="ARBA00001966"/>
    </source>
</evidence>
<feature type="domain" description="Aldehyde ferredoxin oxidoreductase N-terminal" evidence="9">
    <location>
        <begin position="5"/>
        <end position="208"/>
    </location>
</feature>
<comment type="similarity">
    <text evidence="2">Belongs to the AOR/FOR family.</text>
</comment>
<dbReference type="Gene3D" id="3.60.9.10">
    <property type="entry name" value="Aldehyde ferredoxin oxidoreductase, N-terminal domain"/>
    <property type="match status" value="1"/>
</dbReference>
<organism evidence="10 11">
    <name type="scientific">Desulfacinum infernum DSM 9756</name>
    <dbReference type="NCBI Taxonomy" id="1121391"/>
    <lineage>
        <taxon>Bacteria</taxon>
        <taxon>Pseudomonadati</taxon>
        <taxon>Thermodesulfobacteriota</taxon>
        <taxon>Syntrophobacteria</taxon>
        <taxon>Syntrophobacterales</taxon>
        <taxon>Syntrophobacteraceae</taxon>
        <taxon>Desulfacinum</taxon>
    </lineage>
</organism>
<dbReference type="InterPro" id="IPR013984">
    <property type="entry name" value="Ald_Fedxn_OxRdtase_dom2"/>
</dbReference>
<dbReference type="Gene3D" id="1.10.599.10">
    <property type="entry name" value="Aldehyde Ferredoxin Oxidoreductase Protein, subunit A, domain 3"/>
    <property type="match status" value="1"/>
</dbReference>
<dbReference type="GO" id="GO:0046872">
    <property type="term" value="F:metal ion binding"/>
    <property type="evidence" value="ECO:0007669"/>
    <property type="project" value="UniProtKB-KW"/>
</dbReference>
<evidence type="ECO:0000256" key="8">
    <source>
        <dbReference type="ARBA" id="ARBA00049934"/>
    </source>
</evidence>
<evidence type="ECO:0000256" key="2">
    <source>
        <dbReference type="ARBA" id="ARBA00011032"/>
    </source>
</evidence>
<comment type="cofactor">
    <cofactor evidence="8">
        <name>tungstopterin</name>
        <dbReference type="ChEBI" id="CHEBI:30402"/>
    </cofactor>
</comment>
<evidence type="ECO:0000256" key="7">
    <source>
        <dbReference type="ARBA" id="ARBA00023014"/>
    </source>
</evidence>
<evidence type="ECO:0000313" key="11">
    <source>
        <dbReference type="Proteomes" id="UP000184076"/>
    </source>
</evidence>
<dbReference type="SUPFAM" id="SSF48310">
    <property type="entry name" value="Aldehyde ferredoxin oxidoreductase, C-terminal domains"/>
    <property type="match status" value="1"/>
</dbReference>
<dbReference type="RefSeq" id="WP_073041200.1">
    <property type="nucleotide sequence ID" value="NZ_FQVB01000038.1"/>
</dbReference>
<dbReference type="GO" id="GO:0051539">
    <property type="term" value="F:4 iron, 4 sulfur cluster binding"/>
    <property type="evidence" value="ECO:0007669"/>
    <property type="project" value="UniProtKB-KW"/>
</dbReference>
<keyword evidence="7" id="KW-0411">Iron-sulfur</keyword>
<gene>
    <name evidence="10" type="ORF">SAMN02745206_03173</name>
</gene>
<dbReference type="InterPro" id="IPR036503">
    <property type="entry name" value="Ald_Fedxn_OxRdtase_N_sf"/>
</dbReference>
<dbReference type="InterPro" id="IPR051919">
    <property type="entry name" value="W-dependent_AOR"/>
</dbReference>
<proteinExistence type="inferred from homology"/>
<evidence type="ECO:0000256" key="3">
    <source>
        <dbReference type="ARBA" id="ARBA00022485"/>
    </source>
</evidence>
<dbReference type="InterPro" id="IPR036021">
    <property type="entry name" value="Tungsten_al_ferr_oxy-like_C"/>
</dbReference>
<keyword evidence="3" id="KW-0004">4Fe-4S</keyword>
<dbReference type="InterPro" id="IPR013985">
    <property type="entry name" value="Ald_Fedxn_OxRdtase_dom3"/>
</dbReference>
<sequence length="629" mass="68046">MDKPGRVVLVDLTQGETISLPYSPTWTRAYLAGRGINIRLLMEHTRPGTDPLDPDSELILSCGLLTGTAAPASSRLHLSAPSPLTGLLGSSSVGGHFGAHLRHHGIQTLILRGKSPRPALLRIGRSGVRIESAEDLWGLDTFEAHRALLGGRNRPGAEALVIGPAGERTVPMACIMSGADHAAGRTGLGAVMGFKNLKAVVVEAPDDPVRFPRAAQEAASRYVRLIRQSPEYSAFSTHGSVGYVGWCDERGLLATRNFQENRFAGVQAFDPQRWAPLTARRKTCYRCPVHCKAELRLPREDGGDLEPLARPEFETAIALGPKCGLADPEEVVRLHNLCSRLGLDAISAGTAVAFAMDLFERGLLTREDTDGLDLRWGDPAVLETLLYDMAWGRGLGAVLGQGVHRAAAVIGRGAERYAPQVHGLEMPAYHPRNSMATALGYLVSTRGADFTSVYATPEYRWSPEEAARKVGTPQAVDPFRPEGKAALVARSMVVSAVVDALGLCKVPVLSLAGGFDLVREAELVRALAGLDLEAGDLFEAGKRILDLEQLYNVGRGLDPTEGSLPEMVRRFPGPDGSPSDLKDVLERMRRDFFQWMGWSPQGIPQPPALPEAASWILTWTRHQKGRMDS</sequence>
<evidence type="ECO:0000256" key="5">
    <source>
        <dbReference type="ARBA" id="ARBA00023002"/>
    </source>
</evidence>
<keyword evidence="5" id="KW-0560">Oxidoreductase</keyword>